<comment type="caution">
    <text evidence="2">The sequence shown here is derived from an EMBL/GenBank/DDBJ whole genome shotgun (WGS) entry which is preliminary data.</text>
</comment>
<sequence>MPSFCSLSSRATVKPSADARMSARWAGALALSILAKTRGGIRPVYQPAVGSLLGERLRAIPLSFAIPAPYSRGTRGAVTSRRRRAVQPERACGRIPTNPVEESAMRALVRVMPAALLALGLPGLARADEWKHEYSLTARPTVVLRASDARIHVELWDQSRVAVRVVTTDWRIRPGEVQVEDRSTGNHVEIVVHEPALHFLFGLDHRSILLEATVPRGTDLDAQTSDGGIEIPALEGSIRARTSDGSIAVDRAKGALMLSTSDGRIVAHRLDGMLEARASDGSLMIDGRFDALRLATSDGHIQADIAPGSRVGSGWSLSTSDGSIDLRLPTDLAADVEARAGDGHIDVDFPITVQGRFSRHDLRATLNGGGPLLSLRTGDGSIHIGH</sequence>
<gene>
    <name evidence="2" type="ORF">E6K72_05090</name>
</gene>
<accession>A0A538SYM4</accession>
<evidence type="ECO:0000259" key="1">
    <source>
        <dbReference type="Pfam" id="PF13349"/>
    </source>
</evidence>
<dbReference type="AlphaFoldDB" id="A0A538SYM4"/>
<evidence type="ECO:0000313" key="3">
    <source>
        <dbReference type="Proteomes" id="UP000317716"/>
    </source>
</evidence>
<proteinExistence type="predicted"/>
<evidence type="ECO:0000313" key="2">
    <source>
        <dbReference type="EMBL" id="TMQ56486.1"/>
    </source>
</evidence>
<dbReference type="Proteomes" id="UP000317716">
    <property type="component" value="Unassembled WGS sequence"/>
</dbReference>
<protein>
    <submittedName>
        <fullName evidence="2">DUF4097 domain-containing protein</fullName>
    </submittedName>
</protein>
<dbReference type="EMBL" id="VBOS01000168">
    <property type="protein sequence ID" value="TMQ56486.1"/>
    <property type="molecule type" value="Genomic_DNA"/>
</dbReference>
<dbReference type="Pfam" id="PF13349">
    <property type="entry name" value="DUF4097"/>
    <property type="match status" value="1"/>
</dbReference>
<feature type="domain" description="DUF4097" evidence="1">
    <location>
        <begin position="141"/>
        <end position="384"/>
    </location>
</feature>
<name>A0A538SYM4_UNCEI</name>
<reference evidence="2 3" key="1">
    <citation type="journal article" date="2019" name="Nat. Microbiol.">
        <title>Mediterranean grassland soil C-N compound turnover is dependent on rainfall and depth, and is mediated by genomically divergent microorganisms.</title>
        <authorList>
            <person name="Diamond S."/>
            <person name="Andeer P.F."/>
            <person name="Li Z."/>
            <person name="Crits-Christoph A."/>
            <person name="Burstein D."/>
            <person name="Anantharaman K."/>
            <person name="Lane K.R."/>
            <person name="Thomas B.C."/>
            <person name="Pan C."/>
            <person name="Northen T.R."/>
            <person name="Banfield J.F."/>
        </authorList>
    </citation>
    <scope>NUCLEOTIDE SEQUENCE [LARGE SCALE GENOMIC DNA]</scope>
    <source>
        <strain evidence="2">WS_2</strain>
    </source>
</reference>
<organism evidence="2 3">
    <name type="scientific">Eiseniibacteriota bacterium</name>
    <dbReference type="NCBI Taxonomy" id="2212470"/>
    <lineage>
        <taxon>Bacteria</taxon>
        <taxon>Candidatus Eiseniibacteriota</taxon>
    </lineage>
</organism>
<dbReference type="InterPro" id="IPR025164">
    <property type="entry name" value="Toastrack_DUF4097"/>
</dbReference>